<dbReference type="Proteomes" id="UP000001055">
    <property type="component" value="Unassembled WGS sequence"/>
</dbReference>
<dbReference type="EMBL" id="CH445328">
    <property type="protein sequence ID" value="EAT89919.1"/>
    <property type="molecule type" value="Genomic_DNA"/>
</dbReference>
<evidence type="ECO:0000313" key="1">
    <source>
        <dbReference type="EMBL" id="EAT89919.1"/>
    </source>
</evidence>
<dbReference type="GeneID" id="5970624"/>
<evidence type="ECO:0000313" key="2">
    <source>
        <dbReference type="Proteomes" id="UP000001055"/>
    </source>
</evidence>
<dbReference type="HOGENOM" id="CLU_3320231_0_0_1"/>
<sequence>MEKVEFEWDKERRFEIEKVPPVYLLTALSMSIRSNLYEA</sequence>
<proteinExistence type="predicted"/>
<reference evidence="2" key="1">
    <citation type="journal article" date="2007" name="Plant Cell">
        <title>Dothideomycete-plant interactions illuminated by genome sequencing and EST analysis of the wheat pathogen Stagonospora nodorum.</title>
        <authorList>
            <person name="Hane J.K."/>
            <person name="Lowe R.G."/>
            <person name="Solomon P.S."/>
            <person name="Tan K.C."/>
            <person name="Schoch C.L."/>
            <person name="Spatafora J.W."/>
            <person name="Crous P.W."/>
            <person name="Kodira C."/>
            <person name="Birren B.W."/>
            <person name="Galagan J.E."/>
            <person name="Torriani S.F."/>
            <person name="McDonald B.A."/>
            <person name="Oliver R.P."/>
        </authorList>
    </citation>
    <scope>NUCLEOTIDE SEQUENCE [LARGE SCALE GENOMIC DNA]</scope>
    <source>
        <strain evidence="2">SN15 / ATCC MYA-4574 / FGSC 10173</strain>
    </source>
</reference>
<name>Q0UYH6_PHANO</name>
<dbReference type="RefSeq" id="XP_001793767.1">
    <property type="nucleotide sequence ID" value="XM_001793715.1"/>
</dbReference>
<gene>
    <name evidence="1" type="ORF">SNOG_03188</name>
</gene>
<protein>
    <submittedName>
        <fullName evidence="1">Uncharacterized protein</fullName>
    </submittedName>
</protein>
<dbReference type="InParanoid" id="Q0UYH6"/>
<dbReference type="AlphaFoldDB" id="Q0UYH6"/>
<organism evidence="1 2">
    <name type="scientific">Phaeosphaeria nodorum (strain SN15 / ATCC MYA-4574 / FGSC 10173)</name>
    <name type="common">Glume blotch fungus</name>
    <name type="synonym">Parastagonospora nodorum</name>
    <dbReference type="NCBI Taxonomy" id="321614"/>
    <lineage>
        <taxon>Eukaryota</taxon>
        <taxon>Fungi</taxon>
        <taxon>Dikarya</taxon>
        <taxon>Ascomycota</taxon>
        <taxon>Pezizomycotina</taxon>
        <taxon>Dothideomycetes</taxon>
        <taxon>Pleosporomycetidae</taxon>
        <taxon>Pleosporales</taxon>
        <taxon>Pleosporineae</taxon>
        <taxon>Phaeosphaeriaceae</taxon>
        <taxon>Parastagonospora</taxon>
    </lineage>
</organism>
<dbReference type="KEGG" id="pno:SNOG_03188"/>
<accession>Q0UYH6</accession>